<organism evidence="1 2">
    <name type="scientific">Araneus ventricosus</name>
    <name type="common">Orbweaver spider</name>
    <name type="synonym">Epeira ventricosa</name>
    <dbReference type="NCBI Taxonomy" id="182803"/>
    <lineage>
        <taxon>Eukaryota</taxon>
        <taxon>Metazoa</taxon>
        <taxon>Ecdysozoa</taxon>
        <taxon>Arthropoda</taxon>
        <taxon>Chelicerata</taxon>
        <taxon>Arachnida</taxon>
        <taxon>Araneae</taxon>
        <taxon>Araneomorphae</taxon>
        <taxon>Entelegynae</taxon>
        <taxon>Araneoidea</taxon>
        <taxon>Araneidae</taxon>
        <taxon>Araneus</taxon>
    </lineage>
</organism>
<reference evidence="1 2" key="1">
    <citation type="journal article" date="2019" name="Sci. Rep.">
        <title>Orb-weaving spider Araneus ventricosus genome elucidates the spidroin gene catalogue.</title>
        <authorList>
            <person name="Kono N."/>
            <person name="Nakamura H."/>
            <person name="Ohtoshi R."/>
            <person name="Moran D.A.P."/>
            <person name="Shinohara A."/>
            <person name="Yoshida Y."/>
            <person name="Fujiwara M."/>
            <person name="Mori M."/>
            <person name="Tomita M."/>
            <person name="Arakawa K."/>
        </authorList>
    </citation>
    <scope>NUCLEOTIDE SEQUENCE [LARGE SCALE GENOMIC DNA]</scope>
</reference>
<dbReference type="EMBL" id="BGPR01002213">
    <property type="protein sequence ID" value="GBM69802.1"/>
    <property type="molecule type" value="Genomic_DNA"/>
</dbReference>
<evidence type="ECO:0000313" key="2">
    <source>
        <dbReference type="Proteomes" id="UP000499080"/>
    </source>
</evidence>
<keyword evidence="2" id="KW-1185">Reference proteome</keyword>
<proteinExistence type="predicted"/>
<protein>
    <submittedName>
        <fullName evidence="1">Uncharacterized protein</fullName>
    </submittedName>
</protein>
<dbReference type="Proteomes" id="UP000499080">
    <property type="component" value="Unassembled WGS sequence"/>
</dbReference>
<evidence type="ECO:0000313" key="1">
    <source>
        <dbReference type="EMBL" id="GBM69802.1"/>
    </source>
</evidence>
<name>A0A4Y2HX31_ARAVE</name>
<comment type="caution">
    <text evidence="1">The sequence shown here is derived from an EMBL/GenBank/DDBJ whole genome shotgun (WGS) entry which is preliminary data.</text>
</comment>
<sequence length="100" mass="11846">MEESNNQDHLAKAMEELQKAIFAAYRKAYRIKKFNLKINKCWNQYLQIKGKRIELQALKRRNNKSQGDNKRKYQLLLSKSTSRAKQGGDEGKEEFFLVHL</sequence>
<accession>A0A4Y2HX31</accession>
<gene>
    <name evidence="1" type="ORF">AVEN_113723_1</name>
</gene>
<dbReference type="AlphaFoldDB" id="A0A4Y2HX31"/>